<evidence type="ECO:0000313" key="1">
    <source>
        <dbReference type="EMBL" id="RDY06225.1"/>
    </source>
</evidence>
<gene>
    <name evidence="1" type="ORF">CR513_09829</name>
</gene>
<dbReference type="EMBL" id="QJKJ01001725">
    <property type="protein sequence ID" value="RDY06225.1"/>
    <property type="molecule type" value="Genomic_DNA"/>
</dbReference>
<dbReference type="Proteomes" id="UP000257109">
    <property type="component" value="Unassembled WGS sequence"/>
</dbReference>
<sequence length="162" mass="18168">MLMSIYKSLNCGDLEPTGMTIQLANRSIFQPLSVLEDVLVQVDEVIFPGDFYVLDMEDETPGKRSTLILGRLFLMTARTMIDVHAGTLSMKFGDTLVQFNIFESIKHLVEDTSLFGIELIDELVEEHMQADTGSIEFFQVAGNTDVLNCLGSVFEETDYDEP</sequence>
<dbReference type="Gene3D" id="2.40.70.10">
    <property type="entry name" value="Acid Proteases"/>
    <property type="match status" value="1"/>
</dbReference>
<keyword evidence="2" id="KW-1185">Reference proteome</keyword>
<dbReference type="InterPro" id="IPR021109">
    <property type="entry name" value="Peptidase_aspartic_dom_sf"/>
</dbReference>
<accession>A0A371HTV1</accession>
<dbReference type="AlphaFoldDB" id="A0A371HTV1"/>
<organism evidence="1 2">
    <name type="scientific">Mucuna pruriens</name>
    <name type="common">Velvet bean</name>
    <name type="synonym">Dolichos pruriens</name>
    <dbReference type="NCBI Taxonomy" id="157652"/>
    <lineage>
        <taxon>Eukaryota</taxon>
        <taxon>Viridiplantae</taxon>
        <taxon>Streptophyta</taxon>
        <taxon>Embryophyta</taxon>
        <taxon>Tracheophyta</taxon>
        <taxon>Spermatophyta</taxon>
        <taxon>Magnoliopsida</taxon>
        <taxon>eudicotyledons</taxon>
        <taxon>Gunneridae</taxon>
        <taxon>Pentapetalae</taxon>
        <taxon>rosids</taxon>
        <taxon>fabids</taxon>
        <taxon>Fabales</taxon>
        <taxon>Fabaceae</taxon>
        <taxon>Papilionoideae</taxon>
        <taxon>50 kb inversion clade</taxon>
        <taxon>NPAAA clade</taxon>
        <taxon>indigoferoid/millettioid clade</taxon>
        <taxon>Phaseoleae</taxon>
        <taxon>Mucuna</taxon>
    </lineage>
</organism>
<dbReference type="PANTHER" id="PTHR33067:SF9">
    <property type="entry name" value="RNA-DIRECTED DNA POLYMERASE"/>
    <property type="match status" value="1"/>
</dbReference>
<name>A0A371HTV1_MUCPR</name>
<feature type="non-terminal residue" evidence="1">
    <location>
        <position position="1"/>
    </location>
</feature>
<protein>
    <submittedName>
        <fullName evidence="1">Uncharacterized protein</fullName>
    </submittedName>
</protein>
<proteinExistence type="predicted"/>
<reference evidence="1" key="1">
    <citation type="submission" date="2018-05" db="EMBL/GenBank/DDBJ databases">
        <title>Draft genome of Mucuna pruriens seed.</title>
        <authorList>
            <person name="Nnadi N.E."/>
            <person name="Vos R."/>
            <person name="Hasami M.H."/>
            <person name="Devisetty U.K."/>
            <person name="Aguiy J.C."/>
        </authorList>
    </citation>
    <scope>NUCLEOTIDE SEQUENCE [LARGE SCALE GENOMIC DNA]</scope>
    <source>
        <strain evidence="1">JCA_2017</strain>
    </source>
</reference>
<dbReference type="PANTHER" id="PTHR33067">
    <property type="entry name" value="RNA-DIRECTED DNA POLYMERASE-RELATED"/>
    <property type="match status" value="1"/>
</dbReference>
<evidence type="ECO:0000313" key="2">
    <source>
        <dbReference type="Proteomes" id="UP000257109"/>
    </source>
</evidence>
<comment type="caution">
    <text evidence="1">The sequence shown here is derived from an EMBL/GenBank/DDBJ whole genome shotgun (WGS) entry which is preliminary data.</text>
</comment>